<name>A0A3B0VW26_9ZZZZ</name>
<accession>A0A3B0VW26</accession>
<dbReference type="InterPro" id="IPR036291">
    <property type="entry name" value="NAD(P)-bd_dom_sf"/>
</dbReference>
<dbReference type="EMBL" id="UOFC01000168">
    <property type="protein sequence ID" value="VAW47845.1"/>
    <property type="molecule type" value="Genomic_DNA"/>
</dbReference>
<dbReference type="SUPFAM" id="SSF51735">
    <property type="entry name" value="NAD(P)-binding Rossmann-fold domains"/>
    <property type="match status" value="1"/>
</dbReference>
<gene>
    <name evidence="1" type="ORF">MNBD_GAMMA03-1946</name>
</gene>
<proteinExistence type="predicted"/>
<reference evidence="1" key="1">
    <citation type="submission" date="2018-06" db="EMBL/GenBank/DDBJ databases">
        <authorList>
            <person name="Zhirakovskaya E."/>
        </authorList>
    </citation>
    <scope>NUCLEOTIDE SEQUENCE</scope>
</reference>
<organism evidence="1">
    <name type="scientific">hydrothermal vent metagenome</name>
    <dbReference type="NCBI Taxonomy" id="652676"/>
    <lineage>
        <taxon>unclassified sequences</taxon>
        <taxon>metagenomes</taxon>
        <taxon>ecological metagenomes</taxon>
    </lineage>
</organism>
<sequence>MKNPIIVIGLGELGSVFARGFLKLGYPVQAINRTMSMQSVAQEIPNPTAIF</sequence>
<evidence type="ECO:0000313" key="1">
    <source>
        <dbReference type="EMBL" id="VAW47845.1"/>
    </source>
</evidence>
<dbReference type="Gene3D" id="3.40.50.720">
    <property type="entry name" value="NAD(P)-binding Rossmann-like Domain"/>
    <property type="match status" value="1"/>
</dbReference>
<evidence type="ECO:0008006" key="2">
    <source>
        <dbReference type="Google" id="ProtNLM"/>
    </source>
</evidence>
<protein>
    <recommendedName>
        <fullName evidence="2">Pyrroline-5-carboxylate reductase catalytic N-terminal domain-containing protein</fullName>
    </recommendedName>
</protein>
<dbReference type="AlphaFoldDB" id="A0A3B0VW26"/>